<evidence type="ECO:0000313" key="3">
    <source>
        <dbReference type="Proteomes" id="UP000265180"/>
    </source>
</evidence>
<dbReference type="PROSITE" id="PS51406">
    <property type="entry name" value="FIBRINOGEN_C_2"/>
    <property type="match status" value="1"/>
</dbReference>
<feature type="domain" description="Fibrinogen C-terminal" evidence="1">
    <location>
        <begin position="26"/>
        <end position="259"/>
    </location>
</feature>
<dbReference type="PANTHER" id="PTHR19143:SF263">
    <property type="entry name" value="FIBRINOGEN-LIKE PROTEIN 1"/>
    <property type="match status" value="1"/>
</dbReference>
<sequence length="259" mass="28797">MQSFCSTHGIKAESLHFNGICVMVPLSDSSPSPLCLLADSTQLRPRTSSSPPAYLRSSRTSILRQSVAPDGAYCEMGTSGIWTVIQKRTGGAVAFDREWAAYKNGFGFVSCLDHWLGLKKISAMTKDKSKRWKLRVDLWDYEGCNESTNYRLSVGRYRGTAGTDGAYHGIDQNGLVFSTFDRDNDGCDPCIFFCDIAARSCTDFDQGGWRYNKCGSASLNGDWHPKGANTGWLSGLHWLTWKRPVSYSARATRMMFTPM</sequence>
<dbReference type="InterPro" id="IPR050373">
    <property type="entry name" value="Fibrinogen_C-term_domain"/>
</dbReference>
<dbReference type="AlphaFoldDB" id="A0A3P9LI82"/>
<dbReference type="SUPFAM" id="SSF56496">
    <property type="entry name" value="Fibrinogen C-terminal domain-like"/>
    <property type="match status" value="1"/>
</dbReference>
<reference evidence="2" key="4">
    <citation type="submission" date="2025-09" db="UniProtKB">
        <authorList>
            <consortium name="Ensembl"/>
        </authorList>
    </citation>
    <scope>IDENTIFICATION</scope>
    <source>
        <strain evidence="2">HNI</strain>
    </source>
</reference>
<dbReference type="Pfam" id="PF00147">
    <property type="entry name" value="Fibrinogen_C"/>
    <property type="match status" value="1"/>
</dbReference>
<dbReference type="SMART" id="SM00186">
    <property type="entry name" value="FBG"/>
    <property type="match status" value="1"/>
</dbReference>
<reference key="1">
    <citation type="journal article" date="2007" name="Nature">
        <title>The medaka draft genome and insights into vertebrate genome evolution.</title>
        <authorList>
            <person name="Kasahara M."/>
            <person name="Naruse K."/>
            <person name="Sasaki S."/>
            <person name="Nakatani Y."/>
            <person name="Qu W."/>
            <person name="Ahsan B."/>
            <person name="Yamada T."/>
            <person name="Nagayasu Y."/>
            <person name="Doi K."/>
            <person name="Kasai Y."/>
            <person name="Jindo T."/>
            <person name="Kobayashi D."/>
            <person name="Shimada A."/>
            <person name="Toyoda A."/>
            <person name="Kuroki Y."/>
            <person name="Fujiyama A."/>
            <person name="Sasaki T."/>
            <person name="Shimizu A."/>
            <person name="Asakawa S."/>
            <person name="Shimizu N."/>
            <person name="Hashimoto S."/>
            <person name="Yang J."/>
            <person name="Lee Y."/>
            <person name="Matsushima K."/>
            <person name="Sugano S."/>
            <person name="Sakaizumi M."/>
            <person name="Narita T."/>
            <person name="Ohishi K."/>
            <person name="Haga S."/>
            <person name="Ohta F."/>
            <person name="Nomoto H."/>
            <person name="Nogata K."/>
            <person name="Morishita T."/>
            <person name="Endo T."/>
            <person name="Shin-I T."/>
            <person name="Takeda H."/>
            <person name="Morishita S."/>
            <person name="Kohara Y."/>
        </authorList>
    </citation>
    <scope>NUCLEOTIDE SEQUENCE [LARGE SCALE GENOMIC DNA]</scope>
    <source>
        <strain>Hd-rR</strain>
    </source>
</reference>
<dbReference type="InterPro" id="IPR036056">
    <property type="entry name" value="Fibrinogen-like_C"/>
</dbReference>
<dbReference type="Ensembl" id="ENSORLT00020029604.1">
    <property type="protein sequence ID" value="ENSORLP00020020262.1"/>
    <property type="gene ID" value="ENSORLG00020021256.1"/>
</dbReference>
<accession>A0A3P9LI82</accession>
<dbReference type="PANTHER" id="PTHR19143">
    <property type="entry name" value="FIBRINOGEN/TENASCIN/ANGIOPOEITIN"/>
    <property type="match status" value="1"/>
</dbReference>
<dbReference type="InterPro" id="IPR002181">
    <property type="entry name" value="Fibrinogen_a/b/g_C_dom"/>
</dbReference>
<proteinExistence type="predicted"/>
<reference evidence="2" key="3">
    <citation type="submission" date="2025-08" db="UniProtKB">
        <authorList>
            <consortium name="Ensembl"/>
        </authorList>
    </citation>
    <scope>IDENTIFICATION</scope>
    <source>
        <strain evidence="2">HNI</strain>
    </source>
</reference>
<evidence type="ECO:0000313" key="2">
    <source>
        <dbReference type="Ensembl" id="ENSORLP00020020262.1"/>
    </source>
</evidence>
<reference evidence="2 3" key="2">
    <citation type="submission" date="2017-04" db="EMBL/GenBank/DDBJ databases">
        <title>CpG methylation of centromeres and impact of large insertions on vertebrate speciation.</title>
        <authorList>
            <person name="Ichikawa K."/>
            <person name="Yoshimura J."/>
            <person name="Morishita S."/>
        </authorList>
    </citation>
    <scope>NUCLEOTIDE SEQUENCE</scope>
    <source>
        <strain evidence="2 3">HNI</strain>
    </source>
</reference>
<dbReference type="Gene3D" id="3.90.215.10">
    <property type="entry name" value="Gamma Fibrinogen, chain A, domain 1"/>
    <property type="match status" value="1"/>
</dbReference>
<dbReference type="Proteomes" id="UP000265180">
    <property type="component" value="Chromosome 23"/>
</dbReference>
<dbReference type="InterPro" id="IPR014716">
    <property type="entry name" value="Fibrinogen_a/b/g_C_1"/>
</dbReference>
<protein>
    <recommendedName>
        <fullName evidence="1">Fibrinogen C-terminal domain-containing protein</fullName>
    </recommendedName>
</protein>
<organism evidence="2 3">
    <name type="scientific">Oryzias latipes</name>
    <name type="common">Japanese rice fish</name>
    <name type="synonym">Japanese killifish</name>
    <dbReference type="NCBI Taxonomy" id="8090"/>
    <lineage>
        <taxon>Eukaryota</taxon>
        <taxon>Metazoa</taxon>
        <taxon>Chordata</taxon>
        <taxon>Craniata</taxon>
        <taxon>Vertebrata</taxon>
        <taxon>Euteleostomi</taxon>
        <taxon>Actinopterygii</taxon>
        <taxon>Neopterygii</taxon>
        <taxon>Teleostei</taxon>
        <taxon>Neoteleostei</taxon>
        <taxon>Acanthomorphata</taxon>
        <taxon>Ovalentaria</taxon>
        <taxon>Atherinomorphae</taxon>
        <taxon>Beloniformes</taxon>
        <taxon>Adrianichthyidae</taxon>
        <taxon>Oryziinae</taxon>
        <taxon>Oryzias</taxon>
    </lineage>
</organism>
<evidence type="ECO:0000259" key="1">
    <source>
        <dbReference type="PROSITE" id="PS51406"/>
    </source>
</evidence>
<name>A0A3P9LI82_ORYLA</name>